<sequence>MLLQWFKLTAEKFRELFSRHRKSPNGTWKDYYFEIRSYFEGWLNELKIDSFDGLKNLIIADQIKKRCYPECKEHYLDIWEELISPEMLADKLEAFDNIRRSLPSGPRRHVKASENVNDERQVSFRKPERPPKREYSHQVPNERSPLRCYGCGKQGVIKSRCPTCNPNSSQRTDVATNHINAYTAQTRIPRLTLIGITFCGIKGRVCADTGTSHSIAGERMYQIFKDKGLLFQETTLAMSLADGQQTTGTDFLSSAGLVLDVKNTCWYFWDNPTHKHPFGEELDTPTIVEKMASNTCQLREGEGGEATTILEHHTSPLTPYNNDRVKPLIPLRKRGRPPKVPQTPGSSSEPEGRIFQPWTSLDDPTVAICDRSPELPGRWNVRYLYCGVGVEYEKERLTITLDGREFFQLAVGRRHSILECHCLIHQQALCAKSGLTSIDNVITLVTKIVNLISSQALNKRKFDALLDEVNSVYNGLIMYNNVLWLSRGNVLQRFVDCLEEIRLFLQNESKIEQYPQLMDIMWLLKLIFFTDICQHFNELNIKLQGPNKTVIVLMDLIRAFQAKLYVFRNDIVTKNYKYFPNLKNNIKDLDAQEKRHEE</sequence>
<accession>A0A8X6SIG8</accession>
<keyword evidence="3" id="KW-1185">Reference proteome</keyword>
<evidence type="ECO:0000313" key="3">
    <source>
        <dbReference type="Proteomes" id="UP000887159"/>
    </source>
</evidence>
<dbReference type="PANTHER" id="PTHR45913:SF10">
    <property type="entry name" value="DUF4371 DOMAIN-CONTAINING PROTEIN"/>
    <property type="match status" value="1"/>
</dbReference>
<feature type="region of interest" description="Disordered" evidence="1">
    <location>
        <begin position="105"/>
        <end position="139"/>
    </location>
</feature>
<dbReference type="PANTHER" id="PTHR45913">
    <property type="entry name" value="EPM2A-INTERACTING PROTEIN 1"/>
    <property type="match status" value="1"/>
</dbReference>
<evidence type="ECO:0000313" key="2">
    <source>
        <dbReference type="EMBL" id="GFY09777.1"/>
    </source>
</evidence>
<dbReference type="EMBL" id="BMAU01021292">
    <property type="protein sequence ID" value="GFY09777.1"/>
    <property type="molecule type" value="Genomic_DNA"/>
</dbReference>
<dbReference type="Proteomes" id="UP000887159">
    <property type="component" value="Unassembled WGS sequence"/>
</dbReference>
<proteinExistence type="predicted"/>
<evidence type="ECO:0000256" key="1">
    <source>
        <dbReference type="SAM" id="MobiDB-lite"/>
    </source>
</evidence>
<feature type="region of interest" description="Disordered" evidence="1">
    <location>
        <begin position="329"/>
        <end position="355"/>
    </location>
</feature>
<protein>
    <submittedName>
        <fullName evidence="2">General transcription factor II-I repeat domain-containing protein 2A</fullName>
    </submittedName>
</protein>
<organism evidence="2 3">
    <name type="scientific">Trichonephila clavipes</name>
    <name type="common">Golden silk orbweaver</name>
    <name type="synonym">Nephila clavipes</name>
    <dbReference type="NCBI Taxonomy" id="2585209"/>
    <lineage>
        <taxon>Eukaryota</taxon>
        <taxon>Metazoa</taxon>
        <taxon>Ecdysozoa</taxon>
        <taxon>Arthropoda</taxon>
        <taxon>Chelicerata</taxon>
        <taxon>Arachnida</taxon>
        <taxon>Araneae</taxon>
        <taxon>Araneomorphae</taxon>
        <taxon>Entelegynae</taxon>
        <taxon>Araneoidea</taxon>
        <taxon>Nephilidae</taxon>
        <taxon>Trichonephila</taxon>
    </lineage>
</organism>
<reference evidence="2" key="1">
    <citation type="submission" date="2020-08" db="EMBL/GenBank/DDBJ databases">
        <title>Multicomponent nature underlies the extraordinary mechanical properties of spider dragline silk.</title>
        <authorList>
            <person name="Kono N."/>
            <person name="Nakamura H."/>
            <person name="Mori M."/>
            <person name="Yoshida Y."/>
            <person name="Ohtoshi R."/>
            <person name="Malay A.D."/>
            <person name="Moran D.A.P."/>
            <person name="Tomita M."/>
            <person name="Numata K."/>
            <person name="Arakawa K."/>
        </authorList>
    </citation>
    <scope>NUCLEOTIDE SEQUENCE</scope>
</reference>
<comment type="caution">
    <text evidence="2">The sequence shown here is derived from an EMBL/GenBank/DDBJ whole genome shotgun (WGS) entry which is preliminary data.</text>
</comment>
<feature type="compositionally biased region" description="Basic and acidic residues" evidence="1">
    <location>
        <begin position="117"/>
        <end position="136"/>
    </location>
</feature>
<gene>
    <name evidence="2" type="primary">GTF2IRD2</name>
    <name evidence="2" type="ORF">TNCV_3697391</name>
</gene>
<name>A0A8X6SIG8_TRICX</name>
<dbReference type="AlphaFoldDB" id="A0A8X6SIG8"/>